<protein>
    <submittedName>
        <fullName evidence="2">Uncharacterized protein</fullName>
    </submittedName>
</protein>
<feature type="region of interest" description="Disordered" evidence="1">
    <location>
        <begin position="1"/>
        <end position="24"/>
    </location>
</feature>
<reference evidence="2" key="1">
    <citation type="journal article" date="2021" name="Proc. Natl. Acad. Sci. U.S.A.">
        <title>A Catalog of Tens of Thousands of Viruses from Human Metagenomes Reveals Hidden Associations with Chronic Diseases.</title>
        <authorList>
            <person name="Tisza M.J."/>
            <person name="Buck C.B."/>
        </authorList>
    </citation>
    <scope>NUCLEOTIDE SEQUENCE</scope>
    <source>
        <strain evidence="2">CtZih56</strain>
    </source>
</reference>
<sequence length="116" mass="13029">MAGEISHAAAGNAGRGNQKNEELEEKEMINVRVDRGDIWLELDGDLMDIVEDTAKAVHAIYATLQGADSRENAEIYRKMVTGMLSDPQSVTWDTDEDTTDTWLVNMAELKRQMEEQ</sequence>
<proteinExistence type="predicted"/>
<organism evidence="2">
    <name type="scientific">Podoviridae sp. ctZih56</name>
    <dbReference type="NCBI Taxonomy" id="2827741"/>
    <lineage>
        <taxon>Viruses</taxon>
        <taxon>Duplodnaviria</taxon>
        <taxon>Heunggongvirae</taxon>
        <taxon>Uroviricota</taxon>
        <taxon>Caudoviricetes</taxon>
    </lineage>
</organism>
<accession>A0A8S5SFB5</accession>
<evidence type="ECO:0000256" key="1">
    <source>
        <dbReference type="SAM" id="MobiDB-lite"/>
    </source>
</evidence>
<name>A0A8S5SFB5_9CAUD</name>
<dbReference type="EMBL" id="BK032586">
    <property type="protein sequence ID" value="DAF49701.1"/>
    <property type="molecule type" value="Genomic_DNA"/>
</dbReference>
<evidence type="ECO:0000313" key="2">
    <source>
        <dbReference type="EMBL" id="DAF49701.1"/>
    </source>
</evidence>